<dbReference type="SUPFAM" id="SSF109854">
    <property type="entry name" value="DinB/YfiT-like putative metalloenzymes"/>
    <property type="match status" value="1"/>
</dbReference>
<dbReference type="Proteomes" id="UP000029914">
    <property type="component" value="Chromosome"/>
</dbReference>
<organism evidence="1 2">
    <name type="scientific">Corynebacterium doosanense CAU 212 = DSM 45436</name>
    <dbReference type="NCBI Taxonomy" id="558173"/>
    <lineage>
        <taxon>Bacteria</taxon>
        <taxon>Bacillati</taxon>
        <taxon>Actinomycetota</taxon>
        <taxon>Actinomycetes</taxon>
        <taxon>Mycobacteriales</taxon>
        <taxon>Corynebacteriaceae</taxon>
        <taxon>Corynebacterium</taxon>
    </lineage>
</organism>
<proteinExistence type="predicted"/>
<dbReference type="OrthoDB" id="4548523at2"/>
<dbReference type="STRING" id="558173.CDOO_11595"/>
<sequence length="183" mass="19981">MGFLTPNASGELDVLKTYALQQLAQMRTTVHGLSDEQANSTPTASDLSLTSLLMHTAEVAVFWSADAASAPKEPELPTDMQDHSLDELVADPRGLTAALDYFDRGVRYATDNLDKVSDLSAPVPVPEAPWYPDDLESWEARWCLLHLCTEIARHVGHADIIRETIDGKGSYELNDLAEAADAD</sequence>
<gene>
    <name evidence="1" type="ORF">CDOO_11595</name>
</gene>
<reference evidence="1 2" key="1">
    <citation type="submission" date="2013-09" db="EMBL/GenBank/DDBJ databases">
        <title>Complete genome sequence of Corynebacterium doosanense CAU 212(T) (=DSM 45436(T)), isolated from activated sludge.</title>
        <authorList>
            <person name="Schaffert L."/>
            <person name="Albersmeier A."/>
            <person name="Kalinowski J."/>
            <person name="Ruckert C."/>
        </authorList>
    </citation>
    <scope>NUCLEOTIDE SEQUENCE [LARGE SCALE GENOMIC DNA]</scope>
    <source>
        <strain evidence="1 2">CAU 212</strain>
    </source>
</reference>
<keyword evidence="2" id="KW-1185">Reference proteome</keyword>
<dbReference type="InterPro" id="IPR034660">
    <property type="entry name" value="DinB/YfiT-like"/>
</dbReference>
<dbReference type="eggNOG" id="COG2318">
    <property type="taxonomic scope" value="Bacteria"/>
</dbReference>
<accession>A0A097II72</accession>
<dbReference type="Gene3D" id="1.20.120.450">
    <property type="entry name" value="dinb family like domain"/>
    <property type="match status" value="1"/>
</dbReference>
<dbReference type="HOGENOM" id="CLU_097062_1_0_11"/>
<evidence type="ECO:0000313" key="1">
    <source>
        <dbReference type="EMBL" id="AIT61832.1"/>
    </source>
</evidence>
<dbReference type="Pfam" id="PF04978">
    <property type="entry name" value="MST"/>
    <property type="match status" value="1"/>
</dbReference>
<name>A0A097II72_9CORY</name>
<dbReference type="AlphaFoldDB" id="A0A097II72"/>
<dbReference type="InterPro" id="IPR007061">
    <property type="entry name" value="MST-like"/>
</dbReference>
<evidence type="ECO:0008006" key="3">
    <source>
        <dbReference type="Google" id="ProtNLM"/>
    </source>
</evidence>
<dbReference type="KEGG" id="cdo:CDOO_11595"/>
<protein>
    <recommendedName>
        <fullName evidence="3">Mini-circle protein</fullName>
    </recommendedName>
</protein>
<evidence type="ECO:0000313" key="2">
    <source>
        <dbReference type="Proteomes" id="UP000029914"/>
    </source>
</evidence>
<dbReference type="RefSeq" id="WP_018022847.1">
    <property type="nucleotide sequence ID" value="NZ_AQUX01000013.1"/>
</dbReference>
<dbReference type="EMBL" id="CP006764">
    <property type="protein sequence ID" value="AIT61832.1"/>
    <property type="molecule type" value="Genomic_DNA"/>
</dbReference>